<dbReference type="PANTHER" id="PTHR34846:SF5">
    <property type="entry name" value="CARBOXYMUCONOLACTONE DECARBOXYLASE-LIKE DOMAIN-CONTAINING PROTEIN"/>
    <property type="match status" value="1"/>
</dbReference>
<dbReference type="NCBIfam" id="TIGR00778">
    <property type="entry name" value="ahpD_dom"/>
    <property type="match status" value="1"/>
</dbReference>
<protein>
    <submittedName>
        <fullName evidence="2">Alkylhydroperoxidase like protein, AhpD family</fullName>
    </submittedName>
</protein>
<dbReference type="GO" id="GO:0051920">
    <property type="term" value="F:peroxiredoxin activity"/>
    <property type="evidence" value="ECO:0007669"/>
    <property type="project" value="InterPro"/>
</dbReference>
<proteinExistence type="predicted"/>
<dbReference type="SUPFAM" id="SSF69118">
    <property type="entry name" value="AhpD-like"/>
    <property type="match status" value="1"/>
</dbReference>
<dbReference type="Gene3D" id="1.20.1290.10">
    <property type="entry name" value="AhpD-like"/>
    <property type="match status" value="1"/>
</dbReference>
<dbReference type="EMBL" id="OKRB01000125">
    <property type="protein sequence ID" value="SPE28377.1"/>
    <property type="molecule type" value="Genomic_DNA"/>
</dbReference>
<reference evidence="3" key="1">
    <citation type="submission" date="2018-02" db="EMBL/GenBank/DDBJ databases">
        <authorList>
            <person name="Hausmann B."/>
        </authorList>
    </citation>
    <scope>NUCLEOTIDE SEQUENCE [LARGE SCALE GENOMIC DNA]</scope>
    <source>
        <strain evidence="3">Peat soil MAG SbA5</strain>
    </source>
</reference>
<feature type="domain" description="Carboxymuconolactone decarboxylase-like" evidence="1">
    <location>
        <begin position="41"/>
        <end position="123"/>
    </location>
</feature>
<dbReference type="OrthoDB" id="9801997at2"/>
<sequence length="192" mass="21326">MSRISRLDRSEVAADTAALYDKIFAVRGNVPNMFCVMAHRPEIFATMQAHFTAVLNSGTVPTKLKELIIVRTSQVNETPYCLASHTKLARKLGWTEDQLTHLADWPCRDDFTAAEKAALRLAETVTRNANDVSDEQFAELRTFYSEGEIVELLCAIGLFNYFNRFNNALMMEPTKPGEGGCDASVAEAATAR</sequence>
<evidence type="ECO:0000313" key="2">
    <source>
        <dbReference type="EMBL" id="SPE28377.1"/>
    </source>
</evidence>
<dbReference type="Pfam" id="PF02627">
    <property type="entry name" value="CMD"/>
    <property type="match status" value="1"/>
</dbReference>
<dbReference type="PANTHER" id="PTHR34846">
    <property type="entry name" value="4-CARBOXYMUCONOLACTONE DECARBOXYLASE FAMILY PROTEIN (AFU_ORTHOLOGUE AFUA_6G11590)"/>
    <property type="match status" value="1"/>
</dbReference>
<dbReference type="InterPro" id="IPR003779">
    <property type="entry name" value="CMD-like"/>
</dbReference>
<name>A0A2N9LYR4_9BACT</name>
<dbReference type="InterPro" id="IPR029032">
    <property type="entry name" value="AhpD-like"/>
</dbReference>
<evidence type="ECO:0000313" key="3">
    <source>
        <dbReference type="Proteomes" id="UP000239735"/>
    </source>
</evidence>
<keyword evidence="2" id="KW-0560">Oxidoreductase</keyword>
<organism evidence="2 3">
    <name type="scientific">Candidatus Sulfuritelmatomonas gaucii</name>
    <dbReference type="NCBI Taxonomy" id="2043161"/>
    <lineage>
        <taxon>Bacteria</taxon>
        <taxon>Pseudomonadati</taxon>
        <taxon>Acidobacteriota</taxon>
        <taxon>Terriglobia</taxon>
        <taxon>Terriglobales</taxon>
        <taxon>Acidobacteriaceae</taxon>
        <taxon>Candidatus Sulfuritelmatomonas</taxon>
    </lineage>
</organism>
<gene>
    <name evidence="2" type="ORF">SBA5_650015</name>
</gene>
<dbReference type="AlphaFoldDB" id="A0A2N9LYR4"/>
<keyword evidence="2" id="KW-0575">Peroxidase</keyword>
<evidence type="ECO:0000259" key="1">
    <source>
        <dbReference type="Pfam" id="PF02627"/>
    </source>
</evidence>
<dbReference type="Proteomes" id="UP000239735">
    <property type="component" value="Unassembled WGS sequence"/>
</dbReference>
<dbReference type="InterPro" id="IPR004675">
    <property type="entry name" value="AhpD_core"/>
</dbReference>
<accession>A0A2N9LYR4</accession>